<keyword evidence="4" id="KW-1185">Reference proteome</keyword>
<dbReference type="Proteomes" id="UP001451571">
    <property type="component" value="Chromosome"/>
</dbReference>
<dbReference type="Pfam" id="PF01145">
    <property type="entry name" value="Band_7"/>
    <property type="match status" value="1"/>
</dbReference>
<dbReference type="PANTHER" id="PTHR43446">
    <property type="entry name" value="MEMBRANE PROTEIN-RELATED"/>
    <property type="match status" value="1"/>
</dbReference>
<feature type="transmembrane region" description="Helical" evidence="1">
    <location>
        <begin position="24"/>
        <end position="48"/>
    </location>
</feature>
<feature type="transmembrane region" description="Helical" evidence="1">
    <location>
        <begin position="55"/>
        <end position="80"/>
    </location>
</feature>
<dbReference type="Gene3D" id="3.30.479.30">
    <property type="entry name" value="Band 7 domain"/>
    <property type="match status" value="1"/>
</dbReference>
<dbReference type="InterPro" id="IPR036013">
    <property type="entry name" value="Band_7/SPFH_dom_sf"/>
</dbReference>
<gene>
    <name evidence="3" type="ORF">V6984_18125</name>
</gene>
<organism evidence="3 4">
    <name type="scientific">Kineothrix sedimenti</name>
    <dbReference type="NCBI Taxonomy" id="3123317"/>
    <lineage>
        <taxon>Bacteria</taxon>
        <taxon>Bacillati</taxon>
        <taxon>Bacillota</taxon>
        <taxon>Clostridia</taxon>
        <taxon>Lachnospirales</taxon>
        <taxon>Lachnospiraceae</taxon>
        <taxon>Kineothrix</taxon>
    </lineage>
</organism>
<dbReference type="SUPFAM" id="SSF117892">
    <property type="entry name" value="Band 7/SPFH domain"/>
    <property type="match status" value="1"/>
</dbReference>
<proteinExistence type="predicted"/>
<evidence type="ECO:0000256" key="1">
    <source>
        <dbReference type="SAM" id="Phobius"/>
    </source>
</evidence>
<keyword evidence="1" id="KW-0812">Transmembrane</keyword>
<protein>
    <submittedName>
        <fullName evidence="3">SPFH domain-containing protein</fullName>
    </submittedName>
</protein>
<keyword evidence="1" id="KW-1133">Transmembrane helix</keyword>
<name>A0ABZ3ET56_9FIRM</name>
<evidence type="ECO:0000259" key="2">
    <source>
        <dbReference type="SMART" id="SM00244"/>
    </source>
</evidence>
<dbReference type="CDD" id="cd03402">
    <property type="entry name" value="SPFH_like_u2"/>
    <property type="match status" value="1"/>
</dbReference>
<dbReference type="SMART" id="SM00244">
    <property type="entry name" value="PHB"/>
    <property type="match status" value="1"/>
</dbReference>
<dbReference type="RefSeq" id="WP_342757005.1">
    <property type="nucleotide sequence ID" value="NZ_CP146256.1"/>
</dbReference>
<dbReference type="InterPro" id="IPR001107">
    <property type="entry name" value="Band_7"/>
</dbReference>
<evidence type="ECO:0000313" key="4">
    <source>
        <dbReference type="Proteomes" id="UP001451571"/>
    </source>
</evidence>
<evidence type="ECO:0000313" key="3">
    <source>
        <dbReference type="EMBL" id="XAH73398.1"/>
    </source>
</evidence>
<keyword evidence="1" id="KW-0472">Membrane</keyword>
<dbReference type="PANTHER" id="PTHR43446:SF1">
    <property type="entry name" value="BAND 7 DOMAIN-CONTAINING PROTEIN"/>
    <property type="match status" value="1"/>
</dbReference>
<dbReference type="EMBL" id="CP146256">
    <property type="protein sequence ID" value="XAH73398.1"/>
    <property type="molecule type" value="Genomic_DNA"/>
</dbReference>
<feature type="domain" description="Band 7" evidence="2">
    <location>
        <begin position="75"/>
        <end position="271"/>
    </location>
</feature>
<sequence>MNMQKNNDSIHMIEEKEIVPKSGFAALLLILCGFAASVLVIVAGSILLSKSEPGLGGFALTLGILLFTALCIMLAGFHVINPNEAFVMTLFGKYYGTIKTEGFYYTNPFAAGFNPASSSASASVNLNTLSGTTETTAAPVRTKKISTKTMTLNNERQKVNDVLGNPIIIGAIVIWRVTDPTKAVFSVDNYKSFLSIQCDSTIRNIARLYPYDTMEEDADEKTLRGSSQEIADCMKRELQERVLEAGLEIKEVRITHLSYSEEIAAAMLQRQQAVAIIAARQKIVEGAVSMVKMAIDQLGEEEIIVLDEERKAAMVSNLLVILCGNKDAQPIVNTGTIY</sequence>
<reference evidence="3 4" key="1">
    <citation type="submission" date="2024-02" db="EMBL/GenBank/DDBJ databases">
        <title>Bacterial strain from lacustrine sediment.</title>
        <authorList>
            <person name="Petit C."/>
            <person name="Fadhlaoui K."/>
        </authorList>
    </citation>
    <scope>NUCLEOTIDE SEQUENCE [LARGE SCALE GENOMIC DNA]</scope>
    <source>
        <strain evidence="3 4">IPX-CK</strain>
    </source>
</reference>
<accession>A0ABZ3ET56</accession>